<protein>
    <submittedName>
        <fullName evidence="1">Uncharacterized protein</fullName>
    </submittedName>
</protein>
<reference evidence="1 2" key="1">
    <citation type="journal article" date="2023" name="G3 (Bethesda)">
        <title>A chromosome-length genome assembly and annotation of blackberry (Rubus argutus, cv. 'Hillquist').</title>
        <authorList>
            <person name="Bruna T."/>
            <person name="Aryal R."/>
            <person name="Dudchenko O."/>
            <person name="Sargent D.J."/>
            <person name="Mead D."/>
            <person name="Buti M."/>
            <person name="Cavallini A."/>
            <person name="Hytonen T."/>
            <person name="Andres J."/>
            <person name="Pham M."/>
            <person name="Weisz D."/>
            <person name="Mascagni F."/>
            <person name="Usai G."/>
            <person name="Natali L."/>
            <person name="Bassil N."/>
            <person name="Fernandez G.E."/>
            <person name="Lomsadze A."/>
            <person name="Armour M."/>
            <person name="Olukolu B."/>
            <person name="Poorten T."/>
            <person name="Britton C."/>
            <person name="Davik J."/>
            <person name="Ashrafi H."/>
            <person name="Aiden E.L."/>
            <person name="Borodovsky M."/>
            <person name="Worthington M."/>
        </authorList>
    </citation>
    <scope>NUCLEOTIDE SEQUENCE [LARGE SCALE GENOMIC DNA]</scope>
    <source>
        <strain evidence="1">PI 553951</strain>
    </source>
</reference>
<dbReference type="Gene3D" id="3.40.462.20">
    <property type="match status" value="1"/>
</dbReference>
<proteinExistence type="predicted"/>
<dbReference type="Proteomes" id="UP001457282">
    <property type="component" value="Unassembled WGS sequence"/>
</dbReference>
<dbReference type="AlphaFoldDB" id="A0AAW1VSC9"/>
<name>A0AAW1VSC9_RUBAR</name>
<gene>
    <name evidence="1" type="ORF">M0R45_002441</name>
</gene>
<dbReference type="PANTHER" id="PTHR32448">
    <property type="entry name" value="OS08G0158400 PROTEIN"/>
    <property type="match status" value="1"/>
</dbReference>
<accession>A0AAW1VSC9</accession>
<sequence>MSMAGLEGLWKKMIELKKPVLTFNPYGGKMSKISELETPFPHRAGNVYKIQYSVNWKEEGVEAEDRNLDLIRRLYEYMTPYVSKSPRSSYLNYRDVDLGTMEMAMYEQSIPPLIDWQGTMAE</sequence>
<organism evidence="1 2">
    <name type="scientific">Rubus argutus</name>
    <name type="common">Southern blackberry</name>
    <dbReference type="NCBI Taxonomy" id="59490"/>
    <lineage>
        <taxon>Eukaryota</taxon>
        <taxon>Viridiplantae</taxon>
        <taxon>Streptophyta</taxon>
        <taxon>Embryophyta</taxon>
        <taxon>Tracheophyta</taxon>
        <taxon>Spermatophyta</taxon>
        <taxon>Magnoliopsida</taxon>
        <taxon>eudicotyledons</taxon>
        <taxon>Gunneridae</taxon>
        <taxon>Pentapetalae</taxon>
        <taxon>rosids</taxon>
        <taxon>fabids</taxon>
        <taxon>Rosales</taxon>
        <taxon>Rosaceae</taxon>
        <taxon>Rosoideae</taxon>
        <taxon>Rosoideae incertae sedis</taxon>
        <taxon>Rubus</taxon>
    </lineage>
</organism>
<keyword evidence="2" id="KW-1185">Reference proteome</keyword>
<dbReference type="EMBL" id="JBEDUW010000041">
    <property type="protein sequence ID" value="KAK9907073.1"/>
    <property type="molecule type" value="Genomic_DNA"/>
</dbReference>
<evidence type="ECO:0000313" key="2">
    <source>
        <dbReference type="Proteomes" id="UP001457282"/>
    </source>
</evidence>
<comment type="caution">
    <text evidence="1">The sequence shown here is derived from an EMBL/GenBank/DDBJ whole genome shotgun (WGS) entry which is preliminary data.</text>
</comment>
<evidence type="ECO:0000313" key="1">
    <source>
        <dbReference type="EMBL" id="KAK9907073.1"/>
    </source>
</evidence>